<dbReference type="OMA" id="WTMRNEA"/>
<evidence type="ECO:0000256" key="1">
    <source>
        <dbReference type="ARBA" id="ARBA00000900"/>
    </source>
</evidence>
<evidence type="ECO:0000259" key="5">
    <source>
        <dbReference type="PROSITE" id="PS51698"/>
    </source>
</evidence>
<dbReference type="InterPro" id="IPR011989">
    <property type="entry name" value="ARM-like"/>
</dbReference>
<dbReference type="Gene3D" id="1.25.10.10">
    <property type="entry name" value="Leucine-rich Repeat Variant"/>
    <property type="match status" value="3"/>
</dbReference>
<dbReference type="SMART" id="SM00504">
    <property type="entry name" value="Ubox"/>
    <property type="match status" value="1"/>
</dbReference>
<keyword evidence="6" id="KW-1185">Reference proteome</keyword>
<dbReference type="SUPFAM" id="SSF48371">
    <property type="entry name" value="ARM repeat"/>
    <property type="match status" value="1"/>
</dbReference>
<evidence type="ECO:0000256" key="4">
    <source>
        <dbReference type="ARBA" id="ARBA00022679"/>
    </source>
</evidence>
<protein>
    <recommendedName>
        <fullName evidence="3">RING-type E3 ubiquitin transferase</fullName>
        <ecNumber evidence="3">2.3.2.27</ecNumber>
    </recommendedName>
</protein>
<evidence type="ECO:0000256" key="3">
    <source>
        <dbReference type="ARBA" id="ARBA00012483"/>
    </source>
</evidence>
<dbReference type="Proteomes" id="UP000189703">
    <property type="component" value="Unplaced"/>
</dbReference>
<keyword evidence="4" id="KW-0808">Transferase</keyword>
<dbReference type="GO" id="GO:0016567">
    <property type="term" value="P:protein ubiquitination"/>
    <property type="evidence" value="ECO:0007669"/>
    <property type="project" value="UniProtKB-UniPathway"/>
</dbReference>
<dbReference type="RefSeq" id="XP_010257882.1">
    <property type="nucleotide sequence ID" value="XM_010259580.2"/>
</dbReference>
<name>A0A1U7ZVZ6_NELNU</name>
<dbReference type="InParanoid" id="A0A1U7ZVZ6"/>
<dbReference type="InterPro" id="IPR000225">
    <property type="entry name" value="Armadillo"/>
</dbReference>
<organism evidence="6 7">
    <name type="scientific">Nelumbo nucifera</name>
    <name type="common">Sacred lotus</name>
    <dbReference type="NCBI Taxonomy" id="4432"/>
    <lineage>
        <taxon>Eukaryota</taxon>
        <taxon>Viridiplantae</taxon>
        <taxon>Streptophyta</taxon>
        <taxon>Embryophyta</taxon>
        <taxon>Tracheophyta</taxon>
        <taxon>Spermatophyta</taxon>
        <taxon>Magnoliopsida</taxon>
        <taxon>Proteales</taxon>
        <taxon>Nelumbonaceae</taxon>
        <taxon>Nelumbo</taxon>
    </lineage>
</organism>
<evidence type="ECO:0000313" key="6">
    <source>
        <dbReference type="Proteomes" id="UP000189703"/>
    </source>
</evidence>
<dbReference type="UniPathway" id="UPA00143"/>
<dbReference type="SUPFAM" id="SSF57850">
    <property type="entry name" value="RING/U-box"/>
    <property type="match status" value="1"/>
</dbReference>
<dbReference type="InterPro" id="IPR052608">
    <property type="entry name" value="U-box_domain_protein"/>
</dbReference>
<dbReference type="InterPro" id="IPR013083">
    <property type="entry name" value="Znf_RING/FYVE/PHD"/>
</dbReference>
<comment type="catalytic activity">
    <reaction evidence="1">
        <text>S-ubiquitinyl-[E2 ubiquitin-conjugating enzyme]-L-cysteine + [acceptor protein]-L-lysine = [E2 ubiquitin-conjugating enzyme]-L-cysteine + N(6)-ubiquitinyl-[acceptor protein]-L-lysine.</text>
        <dbReference type="EC" id="2.3.2.27"/>
    </reaction>
</comment>
<dbReference type="InterPro" id="IPR016024">
    <property type="entry name" value="ARM-type_fold"/>
</dbReference>
<gene>
    <name evidence="7" type="primary">LOC104597845</name>
</gene>
<comment type="pathway">
    <text evidence="2">Protein modification; protein ubiquitination.</text>
</comment>
<dbReference type="GO" id="GO:0061630">
    <property type="term" value="F:ubiquitin protein ligase activity"/>
    <property type="evidence" value="ECO:0007669"/>
    <property type="project" value="UniProtKB-EC"/>
</dbReference>
<dbReference type="Pfam" id="PF04564">
    <property type="entry name" value="U-box"/>
    <property type="match status" value="1"/>
</dbReference>
<feature type="domain" description="U-box" evidence="5">
    <location>
        <begin position="263"/>
        <end position="341"/>
    </location>
</feature>
<dbReference type="CDD" id="cd16664">
    <property type="entry name" value="RING-Ubox_PUB"/>
    <property type="match status" value="1"/>
</dbReference>
<evidence type="ECO:0000256" key="2">
    <source>
        <dbReference type="ARBA" id="ARBA00004906"/>
    </source>
</evidence>
<accession>A0A1U7ZVZ6</accession>
<dbReference type="KEGG" id="nnu:104597845"/>
<dbReference type="Gene3D" id="3.30.40.10">
    <property type="entry name" value="Zinc/RING finger domain, C3HC4 (zinc finger)"/>
    <property type="match status" value="1"/>
</dbReference>
<dbReference type="PANTHER" id="PTHR45958:SF4">
    <property type="entry name" value="U-BOX DOMAIN-CONTAINING PROTEIN 42-RELATED"/>
    <property type="match status" value="1"/>
</dbReference>
<evidence type="ECO:0000313" key="7">
    <source>
        <dbReference type="RefSeq" id="XP_010257882.1"/>
    </source>
</evidence>
<dbReference type="eggNOG" id="KOG0167">
    <property type="taxonomic scope" value="Eukaryota"/>
</dbReference>
<dbReference type="PROSITE" id="PS51698">
    <property type="entry name" value="U_BOX"/>
    <property type="match status" value="1"/>
</dbReference>
<dbReference type="GeneID" id="104597845"/>
<dbReference type="PANTHER" id="PTHR45958">
    <property type="entry name" value="RING-TYPE E3 UBIQUITIN TRANSFERASE"/>
    <property type="match status" value="1"/>
</dbReference>
<proteinExistence type="predicted"/>
<dbReference type="SMART" id="SM00185">
    <property type="entry name" value="ARM"/>
    <property type="match status" value="6"/>
</dbReference>
<dbReference type="AlphaFoldDB" id="A0A1U7ZVZ6"/>
<dbReference type="OrthoDB" id="10064100at2759"/>
<reference evidence="7" key="1">
    <citation type="submission" date="2025-08" db="UniProtKB">
        <authorList>
            <consortium name="RefSeq"/>
        </authorList>
    </citation>
    <scope>IDENTIFICATION</scope>
</reference>
<dbReference type="EC" id="2.3.2.27" evidence="3"/>
<dbReference type="InterPro" id="IPR045210">
    <property type="entry name" value="RING-Ubox_PUB"/>
</dbReference>
<sequence length="1045" mass="117046">MSLVDNTSPSAILGQSLLASISEITASVVCIEIERENFMEVGCYLDRTSPAIMVLQTTENTPSNANEILHNLSKSINHVKDLLGKCQTECHSIPYTEVKTIIKQLEGVVKDIGEGLSLIPSSTFKGQEYAEAAVRSLSTEMQNAQFEISPTEISETKEVIQVRPLSKEIQNIHFEINRNEISETKTAVQVMPLEHLPEREPTTMETDLYPINVEIYVDEPQSFDTENLTEFSGGTSSSNQLISENSSNLSLKTLPQVADYIEPLYEAFFCPLTQKIMDDPVTVGSGVTYERRAIIEWFNTFEDGSDVICPTTRKKLASRNVKTNIALKKAIEEWKERNEASRIKVAWVALSLASSENMILEALEDLKHLCQRKQQNKVQARNAGMLPLLTQLLEYKDRNIRCATLETLRLLVEKDDEGKDTIAQTKAISTTMRMLSSDYLPEKHASLLFLLELSRIESLCKNIGYDTGGIPRLIIMKYNKSFDAFAAEKSDEILQNLAKYPKNIICMADNGLLEPLLDHLIEGNEEMQVEMANYLGETFLEQQTRTYAAERTSSVLIKMVQSGNSLRRKAAFKALVQISSYHPNSKTLVNAGALPIVVEELFTRTIFNQCMDSKEEASAILANILESGHAPENLQVNTHGHTMESVYVVYSIISMLKSSSPDELNLNLIRILLCLMKSRKSTTTIVSVVKETEASYDLIELVNSPHDKLGTTSIKFLTKLSPYMGHTLAERLCKTSGQPENLIKNPTGINQITEKDAVSANFLAKLPCQNLMLNLALLHKNTVPTILETINEILRNGTRTKKFAYSYLEGLVGILVRFTTTLYEPQILFLAINLNLTSVFTELLMTVESDEVQKLSATALENLSSESINLSKPPKLERSKPTKSYLHKFLSSHPSKGRSLQACPVHRGVCSSKATFCLVDAKAVERLLSCLNHQNVEVVDAALSAIRTLLDDKVDVDKSVSLLNRMNAIQHVLNVLREHRQEGLQQKSLWVIERFLTKGGDKSLSDISEDKLLRSQLLSAFHHGDMNTRQMVEKILRHLNKIPNF</sequence>
<dbReference type="InterPro" id="IPR003613">
    <property type="entry name" value="Ubox_domain"/>
</dbReference>